<dbReference type="Gene3D" id="2.60.120.330">
    <property type="entry name" value="B-lactam Antibiotic, Isopenicillin N Synthase, Chain"/>
    <property type="match status" value="1"/>
</dbReference>
<feature type="region of interest" description="Disordered" evidence="1">
    <location>
        <begin position="338"/>
        <end position="376"/>
    </location>
</feature>
<evidence type="ECO:0000259" key="2">
    <source>
        <dbReference type="PROSITE" id="PS50003"/>
    </source>
</evidence>
<feature type="compositionally biased region" description="Low complexity" evidence="1">
    <location>
        <begin position="353"/>
        <end position="371"/>
    </location>
</feature>
<dbReference type="InterPro" id="IPR027443">
    <property type="entry name" value="IPNS-like_sf"/>
</dbReference>
<accession>A0A7J6MU67</accession>
<proteinExistence type="predicted"/>
<protein>
    <recommendedName>
        <fullName evidence="6">Fe2OG dioxygenase domain-containing protein</fullName>
    </recommendedName>
</protein>
<dbReference type="SUPFAM" id="SSF51197">
    <property type="entry name" value="Clavaminate synthase-like"/>
    <property type="match status" value="1"/>
</dbReference>
<dbReference type="Gene3D" id="2.30.29.30">
    <property type="entry name" value="Pleckstrin-homology domain (PH domain)/Phosphotyrosine-binding domain (PTB)"/>
    <property type="match status" value="1"/>
</dbReference>
<feature type="region of interest" description="Disordered" evidence="1">
    <location>
        <begin position="125"/>
        <end position="161"/>
    </location>
</feature>
<dbReference type="InterPro" id="IPR001849">
    <property type="entry name" value="PH_domain"/>
</dbReference>
<dbReference type="PANTHER" id="PTHR47990">
    <property type="entry name" value="2-OXOGLUTARATE (2OG) AND FE(II)-DEPENDENT OXYGENASE SUPERFAMILY PROTEIN-RELATED"/>
    <property type="match status" value="1"/>
</dbReference>
<evidence type="ECO:0000259" key="3">
    <source>
        <dbReference type="PROSITE" id="PS51471"/>
    </source>
</evidence>
<dbReference type="InterPro" id="IPR044861">
    <property type="entry name" value="IPNS-like_FE2OG_OXY"/>
</dbReference>
<dbReference type="PROSITE" id="PS50003">
    <property type="entry name" value="PH_DOMAIN"/>
    <property type="match status" value="1"/>
</dbReference>
<dbReference type="OrthoDB" id="429794at2759"/>
<dbReference type="EMBL" id="JAAPAO010000052">
    <property type="protein sequence ID" value="KAF4675103.1"/>
    <property type="molecule type" value="Genomic_DNA"/>
</dbReference>
<evidence type="ECO:0008006" key="6">
    <source>
        <dbReference type="Google" id="ProtNLM"/>
    </source>
</evidence>
<name>A0A7J6MU67_PERCH</name>
<dbReference type="SUPFAM" id="SSF50729">
    <property type="entry name" value="PH domain-like"/>
    <property type="match status" value="1"/>
</dbReference>
<feature type="compositionally biased region" description="Polar residues" evidence="1">
    <location>
        <begin position="152"/>
        <end position="161"/>
    </location>
</feature>
<evidence type="ECO:0000313" key="5">
    <source>
        <dbReference type="Proteomes" id="UP000591131"/>
    </source>
</evidence>
<comment type="caution">
    <text evidence="4">The sequence shown here is derived from an EMBL/GenBank/DDBJ whole genome shotgun (WGS) entry which is preliminary data.</text>
</comment>
<dbReference type="InterPro" id="IPR050231">
    <property type="entry name" value="Iron_ascorbate_oxido_reductase"/>
</dbReference>
<dbReference type="InterPro" id="IPR026992">
    <property type="entry name" value="DIOX_N"/>
</dbReference>
<reference evidence="4 5" key="1">
    <citation type="submission" date="2020-04" db="EMBL/GenBank/DDBJ databases">
        <title>Perkinsus chesapeaki whole genome sequence.</title>
        <authorList>
            <person name="Bogema D.R."/>
        </authorList>
    </citation>
    <scope>NUCLEOTIDE SEQUENCE [LARGE SCALE GENOMIC DNA]</scope>
    <source>
        <strain evidence="4">ATCC PRA-425</strain>
    </source>
</reference>
<dbReference type="InterPro" id="IPR011993">
    <property type="entry name" value="PH-like_dom_sf"/>
</dbReference>
<dbReference type="PRINTS" id="PR00682">
    <property type="entry name" value="IPNSYNTHASE"/>
</dbReference>
<organism evidence="4 5">
    <name type="scientific">Perkinsus chesapeaki</name>
    <name type="common">Clam parasite</name>
    <name type="synonym">Perkinsus andrewsi</name>
    <dbReference type="NCBI Taxonomy" id="330153"/>
    <lineage>
        <taxon>Eukaryota</taxon>
        <taxon>Sar</taxon>
        <taxon>Alveolata</taxon>
        <taxon>Perkinsozoa</taxon>
        <taxon>Perkinsea</taxon>
        <taxon>Perkinsida</taxon>
        <taxon>Perkinsidae</taxon>
        <taxon>Perkinsus</taxon>
    </lineage>
</organism>
<dbReference type="Proteomes" id="UP000591131">
    <property type="component" value="Unassembled WGS sequence"/>
</dbReference>
<dbReference type="Pfam" id="PF03171">
    <property type="entry name" value="2OG-FeII_Oxy"/>
    <property type="match status" value="1"/>
</dbReference>
<keyword evidence="5" id="KW-1185">Reference proteome</keyword>
<sequence>MPPNDGCGGCCDFIGRVLDDLRRSDGGSSSSSNMDVLDLALADYLVEWEITPRVPNYNVIAGKYSFEIGTEAETPTRREWMFAADTEHERHQWIHHLGSYCRHVWRPPGSGLEGRVRRLYSTTTRRRKNNNEKEEASTIPPGRTVTMPPKPQQQELSSNEQLTKEDITTLKDDNGNVINDRVELINDDNQELLTRAAAAMIEDDDDVMAAVEPESSSIEFNDEEVNKRRRILAAAAADAINNIIRVSSSIGDVDELVDTLNSSLDVIKDALRQPATPDSADFVNNLMLEVQQNRDKLQACAEELVESGQFGSTDRIFEALEQVSQVEPRFDNWTRSIAQQQQGNRGSGRDIDGQQQRRSSRGGQSSSTGRDAAAGDPFANIPSFGFDHDSRLVDSENLMMLIDVGVVGEEEEAGIGVVIVDQGGLIQGVEKLMVYDAAYSRGAATPQDASSPDKLIPRLDLAEAVSNPDDLDILRSLAITVSNAMDQYGCFIIVNHGVPSDVCEGIEQASKEFFDLPEDIKCEVMATADDFEGYDAGGELLYTSEETDDFTKDKPQGDAKESYQIWPSTAPFPGSTRTGPTKWPRLPSDFKEKYMAYYREMERVTALVYRILAISLGKDPYFFDKLNIEHLSVLRLLCYKDDPNVSPGSVRCSVHSDWGPLTLLRQANSDACGMYLQIVDPLGNWIDVKTGCDEILVNTGDMMDYWTNHKWRAIKHRVVQPEVHLSEPRYSFAYFHAFNAQSIADPHDFDSAVDSKPVNQWEYVVRKKVGSLSSSAEAKS</sequence>
<evidence type="ECO:0000313" key="4">
    <source>
        <dbReference type="EMBL" id="KAF4675103.1"/>
    </source>
</evidence>
<evidence type="ECO:0000256" key="1">
    <source>
        <dbReference type="SAM" id="MobiDB-lite"/>
    </source>
</evidence>
<dbReference type="PROSITE" id="PS51471">
    <property type="entry name" value="FE2OG_OXY"/>
    <property type="match status" value="1"/>
</dbReference>
<dbReference type="Pfam" id="PF14226">
    <property type="entry name" value="DIOX_N"/>
    <property type="match status" value="1"/>
</dbReference>
<dbReference type="AlphaFoldDB" id="A0A7J6MU67"/>
<feature type="domain" description="PH" evidence="2">
    <location>
        <begin position="1"/>
        <end position="102"/>
    </location>
</feature>
<dbReference type="InterPro" id="IPR005123">
    <property type="entry name" value="Oxoglu/Fe-dep_dioxygenase_dom"/>
</dbReference>
<gene>
    <name evidence="4" type="ORF">FOL47_008278</name>
</gene>
<feature type="domain" description="Fe2OG dioxygenase" evidence="3">
    <location>
        <begin position="629"/>
        <end position="738"/>
    </location>
</feature>